<sequence length="424" mass="48758">MVLPMPKIKFNKVTLDKLAAPKGQRVDYFDTETPGLGVRVGNSSKTFFVKVDVRDASSKSGYRSVRRTLGRFGEMTLEQARKELQGYDDRDKGFVPGLRLEIKRGQTRMHGAEVTLGQMLEAYFKERRTAEGRNYKPSTIRGYTNIVSRHFETWLSLPLSEIGKLTPEVVIERYRQTEMHHGPYGARNAFVMLSAIINYALVKYPGVFTGNPLTVLRLGKHMKKIQARTERLEGKEFAAFYQGIHKFNENIRDCYLFCLYHGLRSQEAATLRWEYVNLDRLTLTIPDTKNRRPLHAPLCRQSLEILERRLAQRDEGCPWVFPAVKTFRYSTNKTGHVRLMSAALRLNTGLQITVHGLRRTFITTARRLKIFEDADRLTNHVDSSISGRHYDATDVEDLRKPLQSIASELERLMKEGAAKVLQLY</sequence>
<dbReference type="InterPro" id="IPR044068">
    <property type="entry name" value="CB"/>
</dbReference>
<dbReference type="InterPro" id="IPR013762">
    <property type="entry name" value="Integrase-like_cat_sf"/>
</dbReference>
<dbReference type="SUPFAM" id="SSF56349">
    <property type="entry name" value="DNA breaking-rejoining enzymes"/>
    <property type="match status" value="1"/>
</dbReference>
<dbReference type="InterPro" id="IPR038488">
    <property type="entry name" value="Integrase_DNA-bd_sf"/>
</dbReference>
<dbReference type="InterPro" id="IPR011010">
    <property type="entry name" value="DNA_brk_join_enz"/>
</dbReference>
<dbReference type="PANTHER" id="PTHR30629">
    <property type="entry name" value="PROPHAGE INTEGRASE"/>
    <property type="match status" value="1"/>
</dbReference>
<evidence type="ECO:0000313" key="9">
    <source>
        <dbReference type="Proteomes" id="UP000194153"/>
    </source>
</evidence>
<evidence type="ECO:0000256" key="3">
    <source>
        <dbReference type="ARBA" id="ARBA00023125"/>
    </source>
</evidence>
<dbReference type="Proteomes" id="UP000194153">
    <property type="component" value="Unassembled WGS sequence"/>
</dbReference>
<dbReference type="InterPro" id="IPR010998">
    <property type="entry name" value="Integrase_recombinase_N"/>
</dbReference>
<dbReference type="PROSITE" id="PS51900">
    <property type="entry name" value="CB"/>
    <property type="match status" value="1"/>
</dbReference>
<evidence type="ECO:0000313" key="8">
    <source>
        <dbReference type="EMBL" id="GAW67965.1"/>
    </source>
</evidence>
<accession>A0ABQ0MLK9</accession>
<protein>
    <submittedName>
        <fullName evidence="8">Site-specific recombinase XerD</fullName>
    </submittedName>
</protein>
<dbReference type="Gene3D" id="3.30.160.390">
    <property type="entry name" value="Integrase, DNA-binding domain"/>
    <property type="match status" value="1"/>
</dbReference>
<keyword evidence="9" id="KW-1185">Reference proteome</keyword>
<keyword evidence="3 5" id="KW-0238">DNA-binding</keyword>
<comment type="caution">
    <text evidence="8">The sequence shown here is derived from an EMBL/GenBank/DDBJ whole genome shotgun (WGS) entry which is preliminary data.</text>
</comment>
<proteinExistence type="inferred from homology"/>
<dbReference type="Pfam" id="PF13356">
    <property type="entry name" value="Arm-DNA-bind_3"/>
    <property type="match status" value="1"/>
</dbReference>
<dbReference type="InterPro" id="IPR025166">
    <property type="entry name" value="Integrase_DNA_bind_dom"/>
</dbReference>
<reference evidence="9" key="1">
    <citation type="submission" date="2017-05" db="EMBL/GenBank/DDBJ databases">
        <title>Draft genome sequence of Geobacter pelophilus, a iron(III)-reducing bacteria.</title>
        <authorList>
            <person name="Aoyagi T."/>
            <person name="Koike H."/>
            <person name="Morita T."/>
            <person name="Sato Y."/>
            <person name="Habe H."/>
            <person name="Hori T."/>
        </authorList>
    </citation>
    <scope>NUCLEOTIDE SEQUENCE [LARGE SCALE GENOMIC DNA]</scope>
    <source>
        <strain evidence="9">Drf2</strain>
    </source>
</reference>
<evidence type="ECO:0000256" key="5">
    <source>
        <dbReference type="PROSITE-ProRule" id="PRU01248"/>
    </source>
</evidence>
<dbReference type="PANTHER" id="PTHR30629:SF2">
    <property type="entry name" value="PROPHAGE INTEGRASE INTS-RELATED"/>
    <property type="match status" value="1"/>
</dbReference>
<dbReference type="PROSITE" id="PS51898">
    <property type="entry name" value="TYR_RECOMBINASE"/>
    <property type="match status" value="1"/>
</dbReference>
<organism evidence="8 9">
    <name type="scientific">Geoanaerobacter pelophilus</name>
    <dbReference type="NCBI Taxonomy" id="60036"/>
    <lineage>
        <taxon>Bacteria</taxon>
        <taxon>Pseudomonadati</taxon>
        <taxon>Thermodesulfobacteriota</taxon>
        <taxon>Desulfuromonadia</taxon>
        <taxon>Geobacterales</taxon>
        <taxon>Geobacteraceae</taxon>
        <taxon>Geoanaerobacter</taxon>
    </lineage>
</organism>
<dbReference type="InterPro" id="IPR002104">
    <property type="entry name" value="Integrase_catalytic"/>
</dbReference>
<dbReference type="Gene3D" id="1.10.150.130">
    <property type="match status" value="1"/>
</dbReference>
<dbReference type="EMBL" id="BDQG01000001">
    <property type="protein sequence ID" value="GAW67965.1"/>
    <property type="molecule type" value="Genomic_DNA"/>
</dbReference>
<feature type="domain" description="Tyr recombinase" evidence="6">
    <location>
        <begin position="227"/>
        <end position="403"/>
    </location>
</feature>
<evidence type="ECO:0000259" key="6">
    <source>
        <dbReference type="PROSITE" id="PS51898"/>
    </source>
</evidence>
<keyword evidence="2" id="KW-0229">DNA integration</keyword>
<gene>
    <name evidence="8" type="ORF">GPEL0_01f4076</name>
</gene>
<name>A0ABQ0MLK9_9BACT</name>
<dbReference type="Gene3D" id="1.10.443.10">
    <property type="entry name" value="Intergrase catalytic core"/>
    <property type="match status" value="1"/>
</dbReference>
<evidence type="ECO:0000259" key="7">
    <source>
        <dbReference type="PROSITE" id="PS51900"/>
    </source>
</evidence>
<keyword evidence="4" id="KW-0233">DNA recombination</keyword>
<evidence type="ECO:0000256" key="1">
    <source>
        <dbReference type="ARBA" id="ARBA00008857"/>
    </source>
</evidence>
<dbReference type="Pfam" id="PF00589">
    <property type="entry name" value="Phage_integrase"/>
    <property type="match status" value="1"/>
</dbReference>
<feature type="domain" description="Core-binding (CB)" evidence="7">
    <location>
        <begin position="114"/>
        <end position="201"/>
    </location>
</feature>
<evidence type="ECO:0000256" key="4">
    <source>
        <dbReference type="ARBA" id="ARBA00023172"/>
    </source>
</evidence>
<dbReference type="InterPro" id="IPR050808">
    <property type="entry name" value="Phage_Integrase"/>
</dbReference>
<evidence type="ECO:0000256" key="2">
    <source>
        <dbReference type="ARBA" id="ARBA00022908"/>
    </source>
</evidence>
<comment type="similarity">
    <text evidence="1">Belongs to the 'phage' integrase family.</text>
</comment>